<proteinExistence type="predicted"/>
<comment type="caution">
    <text evidence="2">The sequence shown here is derived from an EMBL/GenBank/DDBJ whole genome shotgun (WGS) entry which is preliminary data.</text>
</comment>
<gene>
    <name evidence="2" type="ORF">FHR97_001914</name>
</gene>
<sequence>MFVEVGLIKDLSFFACLVALFAIDLGLAKRIKKLEGKANG</sequence>
<feature type="transmembrane region" description="Helical" evidence="1">
    <location>
        <begin position="6"/>
        <end position="27"/>
    </location>
</feature>
<evidence type="ECO:0000256" key="1">
    <source>
        <dbReference type="SAM" id="Phobius"/>
    </source>
</evidence>
<keyword evidence="3" id="KW-1185">Reference proteome</keyword>
<dbReference type="RefSeq" id="WP_281380465.1">
    <property type="nucleotide sequence ID" value="NZ_JACHXR010000004.1"/>
</dbReference>
<name>A0A7W5ET79_9GAMM</name>
<dbReference type="AlphaFoldDB" id="A0A7W5ET79"/>
<reference evidence="2 3" key="1">
    <citation type="submission" date="2020-08" db="EMBL/GenBank/DDBJ databases">
        <title>Genomic Encyclopedia of Type Strains, Phase III (KMG-III): the genomes of soil and plant-associated and newly described type strains.</title>
        <authorList>
            <person name="Whitman W."/>
        </authorList>
    </citation>
    <scope>NUCLEOTIDE SEQUENCE [LARGE SCALE GENOMIC DNA]</scope>
    <source>
        <strain evidence="2 3">CECT 7744</strain>
    </source>
</reference>
<organism evidence="2 3">
    <name type="scientific">Halomonas stenophila</name>
    <dbReference type="NCBI Taxonomy" id="795312"/>
    <lineage>
        <taxon>Bacteria</taxon>
        <taxon>Pseudomonadati</taxon>
        <taxon>Pseudomonadota</taxon>
        <taxon>Gammaproteobacteria</taxon>
        <taxon>Oceanospirillales</taxon>
        <taxon>Halomonadaceae</taxon>
        <taxon>Halomonas</taxon>
    </lineage>
</organism>
<evidence type="ECO:0000313" key="3">
    <source>
        <dbReference type="Proteomes" id="UP000518892"/>
    </source>
</evidence>
<dbReference type="Proteomes" id="UP000518892">
    <property type="component" value="Unassembled WGS sequence"/>
</dbReference>
<keyword evidence="1" id="KW-0472">Membrane</keyword>
<evidence type="ECO:0000313" key="2">
    <source>
        <dbReference type="EMBL" id="MBB3231062.1"/>
    </source>
</evidence>
<protein>
    <submittedName>
        <fullName evidence="2">Uncharacterized protein</fullName>
    </submittedName>
</protein>
<keyword evidence="1" id="KW-0812">Transmembrane</keyword>
<dbReference type="EMBL" id="JACHXR010000004">
    <property type="protein sequence ID" value="MBB3231062.1"/>
    <property type="molecule type" value="Genomic_DNA"/>
</dbReference>
<accession>A0A7W5ET79</accession>
<keyword evidence="1" id="KW-1133">Transmembrane helix</keyword>